<dbReference type="PANTHER" id="PTHR10422">
    <property type="entry name" value="CYTOCHROME C OXIDASE SUBUNIT 1"/>
    <property type="match status" value="1"/>
</dbReference>
<evidence type="ECO:0000313" key="3">
    <source>
        <dbReference type="EMBL" id="TXL65095.1"/>
    </source>
</evidence>
<feature type="transmembrane region" description="Helical" evidence="1">
    <location>
        <begin position="664"/>
        <end position="691"/>
    </location>
</feature>
<keyword evidence="1" id="KW-0812">Transmembrane</keyword>
<feature type="transmembrane region" description="Helical" evidence="1">
    <location>
        <begin position="229"/>
        <end position="251"/>
    </location>
</feature>
<evidence type="ECO:0000313" key="4">
    <source>
        <dbReference type="Proteomes" id="UP000321574"/>
    </source>
</evidence>
<name>A0A5C8NV71_9BACI</name>
<sequence>MSYKKLWITLGIVFFASFAVLLYYGGEIYQEKPPIPEEVVTDSGEVIFTKEDIQDGQNAWRQIGGQELGSVWGHGAYVAPDWTADWLHRESVWLLDQWAHAEHKTDYESLSEEDQSALKARLKKELRTNTYDEKSDQIVVSDIRKQAIEHMSDYYASVFMDDPEMDEYREQIAMPKNTVSDQEKMDQLNAFLWWATWSVETNRPGQEITYSNNWPGEPLIDNEPTTGNIMWSIISVILLLAGVGALAWYYAAQREKEDIIELPDTDPLLKFKKTPSMYAVEKYFWIVSALLVLQVILGIITAHYAVEGQSFYGIPLADIFPYSVSRTWHQQLGIFWIATAWLAAGLYMGPAVTGREPKYQKLGVNILFGALILVVLGSMVGQWAAVQGYITDLTRNFYFGHQGYEYVDLGRFWQILLAFGLFFWFFLMARAIWPAIKKKDENRSLLILFLLASVAIPAFYLPGLMWGESTHMSMVTYWQWWVVHLWVEGFFEVFAVVVMAFIFSRMGLIKVRTATVATLFSTSIFLAGGIIGTFHHLYFSGTPIGVLAFGASFSALEVVPLVLIGYEAIENYRHSKVKPWVSHYKWPIYFFVSVSFWNLFGAGLFGFLINPPIALYYIQGLNTTPLHAHTALFGVYGMLGIGLMLYTLRGLYGKRPWKTKLLKFSFWALNIGLFLMAVTSLLPVGILQAIASMEHGMWYARSAEFLNQTIIQNLVWFRSFGDTIFALGVVGIAWFVISLKTGRAFKDEAEDEDKKAS</sequence>
<accession>A0A5C8NV71</accession>
<feature type="transmembrane region" description="Helical" evidence="1">
    <location>
        <begin position="629"/>
        <end position="652"/>
    </location>
</feature>
<keyword evidence="1" id="KW-1133">Transmembrane helix</keyword>
<dbReference type="RefSeq" id="WP_147666917.1">
    <property type="nucleotide sequence ID" value="NZ_VDUW01000004.1"/>
</dbReference>
<proteinExistence type="predicted"/>
<dbReference type="GO" id="GO:0016020">
    <property type="term" value="C:membrane"/>
    <property type="evidence" value="ECO:0007669"/>
    <property type="project" value="InterPro"/>
</dbReference>
<keyword evidence="4" id="KW-1185">Reference proteome</keyword>
<dbReference type="EMBL" id="VDUW01000004">
    <property type="protein sequence ID" value="TXL65095.1"/>
    <property type="molecule type" value="Genomic_DNA"/>
</dbReference>
<protein>
    <submittedName>
        <fullName evidence="3">Nitric-oxide reductase large subunit</fullName>
    </submittedName>
</protein>
<dbReference type="GO" id="GO:0020037">
    <property type="term" value="F:heme binding"/>
    <property type="evidence" value="ECO:0007669"/>
    <property type="project" value="InterPro"/>
</dbReference>
<feature type="domain" description="Nitric oxide reductase subunit B cytochrome c-like" evidence="2">
    <location>
        <begin position="36"/>
        <end position="215"/>
    </location>
</feature>
<gene>
    <name evidence="3" type="ORF">FHP05_08135</name>
</gene>
<dbReference type="SUPFAM" id="SSF81442">
    <property type="entry name" value="Cytochrome c oxidase subunit I-like"/>
    <property type="match status" value="1"/>
</dbReference>
<feature type="transmembrane region" description="Helical" evidence="1">
    <location>
        <begin position="7"/>
        <end position="26"/>
    </location>
</feature>
<feature type="transmembrane region" description="Helical" evidence="1">
    <location>
        <begin position="333"/>
        <end position="352"/>
    </location>
</feature>
<keyword evidence="1" id="KW-0472">Membrane</keyword>
<dbReference type="InterPro" id="IPR000883">
    <property type="entry name" value="Cyt_C_Oxase_1"/>
</dbReference>
<dbReference type="Proteomes" id="UP000321574">
    <property type="component" value="Unassembled WGS sequence"/>
</dbReference>
<feature type="transmembrane region" description="Helical" evidence="1">
    <location>
        <begin position="445"/>
        <end position="466"/>
    </location>
</feature>
<organism evidence="3 4">
    <name type="scientific">Cerasibacillus terrae</name>
    <dbReference type="NCBI Taxonomy" id="2498845"/>
    <lineage>
        <taxon>Bacteria</taxon>
        <taxon>Bacillati</taxon>
        <taxon>Bacillota</taxon>
        <taxon>Bacilli</taxon>
        <taxon>Bacillales</taxon>
        <taxon>Bacillaceae</taxon>
        <taxon>Cerasibacillus</taxon>
    </lineage>
</organism>
<feature type="transmembrane region" description="Helical" evidence="1">
    <location>
        <begin position="412"/>
        <end position="433"/>
    </location>
</feature>
<dbReference type="Gene3D" id="1.20.210.10">
    <property type="entry name" value="Cytochrome c oxidase-like, subunit I domain"/>
    <property type="match status" value="1"/>
</dbReference>
<dbReference type="InterPro" id="IPR036927">
    <property type="entry name" value="Cyt_c_oxase-like_su1_sf"/>
</dbReference>
<dbReference type="InterPro" id="IPR054309">
    <property type="entry name" value="NorB_cytochrome_c-like"/>
</dbReference>
<comment type="caution">
    <text evidence="3">The sequence shown here is derived from an EMBL/GenBank/DDBJ whole genome shotgun (WGS) entry which is preliminary data.</text>
</comment>
<evidence type="ECO:0000259" key="2">
    <source>
        <dbReference type="Pfam" id="PF22085"/>
    </source>
</evidence>
<feature type="transmembrane region" description="Helical" evidence="1">
    <location>
        <begin position="544"/>
        <end position="566"/>
    </location>
</feature>
<dbReference type="Pfam" id="PF22085">
    <property type="entry name" value="NorB_cytochrome_c-like"/>
    <property type="match status" value="1"/>
</dbReference>
<dbReference type="GO" id="GO:0009060">
    <property type="term" value="P:aerobic respiration"/>
    <property type="evidence" value="ECO:0007669"/>
    <property type="project" value="InterPro"/>
</dbReference>
<dbReference type="GO" id="GO:0004129">
    <property type="term" value="F:cytochrome-c oxidase activity"/>
    <property type="evidence" value="ECO:0007669"/>
    <property type="project" value="InterPro"/>
</dbReference>
<evidence type="ECO:0000256" key="1">
    <source>
        <dbReference type="SAM" id="Phobius"/>
    </source>
</evidence>
<dbReference type="OrthoDB" id="9767153at2"/>
<feature type="transmembrane region" description="Helical" evidence="1">
    <location>
        <begin position="283"/>
        <end position="306"/>
    </location>
</feature>
<feature type="transmembrane region" description="Helical" evidence="1">
    <location>
        <begin position="478"/>
        <end position="503"/>
    </location>
</feature>
<feature type="transmembrane region" description="Helical" evidence="1">
    <location>
        <begin position="715"/>
        <end position="737"/>
    </location>
</feature>
<feature type="transmembrane region" description="Helical" evidence="1">
    <location>
        <begin position="364"/>
        <end position="385"/>
    </location>
</feature>
<feature type="transmembrane region" description="Helical" evidence="1">
    <location>
        <begin position="515"/>
        <end position="538"/>
    </location>
</feature>
<dbReference type="AlphaFoldDB" id="A0A5C8NV71"/>
<reference evidence="3 4" key="1">
    <citation type="submission" date="2019-06" db="EMBL/GenBank/DDBJ databases">
        <title>Cerasibacillus sp. nov., isolated from maize field.</title>
        <authorList>
            <person name="Lin S.-Y."/>
            <person name="Tsai C.-F."/>
            <person name="Young C.-C."/>
        </authorList>
    </citation>
    <scope>NUCLEOTIDE SEQUENCE [LARGE SCALE GENOMIC DNA]</scope>
    <source>
        <strain evidence="3 4">CC-CFT480</strain>
    </source>
</reference>
<dbReference type="PANTHER" id="PTHR10422:SF38">
    <property type="entry name" value="CYTOCHROME B SUBUNIT OF NITRIC OXIDE REDUCTASE"/>
    <property type="match status" value="1"/>
</dbReference>
<feature type="transmembrane region" description="Helical" evidence="1">
    <location>
        <begin position="586"/>
        <end position="609"/>
    </location>
</feature>
<dbReference type="Pfam" id="PF00115">
    <property type="entry name" value="COX1"/>
    <property type="match status" value="1"/>
</dbReference>